<proteinExistence type="inferred from homology"/>
<comment type="similarity">
    <text evidence="2">Belongs to the AB hydrolase superfamily. Epoxide hydrolase family.</text>
</comment>
<keyword evidence="1 5" id="KW-0378">Hydrolase</keyword>
<evidence type="ECO:0000256" key="2">
    <source>
        <dbReference type="ARBA" id="ARBA00038334"/>
    </source>
</evidence>
<dbReference type="Pfam" id="PF00561">
    <property type="entry name" value="Abhydrolase_1"/>
    <property type="match status" value="1"/>
</dbReference>
<dbReference type="PANTHER" id="PTHR43329">
    <property type="entry name" value="EPOXIDE HYDROLASE"/>
    <property type="match status" value="1"/>
</dbReference>
<evidence type="ECO:0000313" key="5">
    <source>
        <dbReference type="EMBL" id="KAF3065408.1"/>
    </source>
</evidence>
<dbReference type="InterPro" id="IPR029058">
    <property type="entry name" value="AB_hydrolase_fold"/>
</dbReference>
<feature type="region of interest" description="Disordered" evidence="3">
    <location>
        <begin position="1"/>
        <end position="35"/>
    </location>
</feature>
<keyword evidence="6" id="KW-1185">Reference proteome</keyword>
<evidence type="ECO:0000256" key="1">
    <source>
        <dbReference type="ARBA" id="ARBA00022801"/>
    </source>
</evidence>
<protein>
    <submittedName>
        <fullName evidence="5">Bifunctional epoxide hydrolase 2</fullName>
    </submittedName>
</protein>
<sequence length="397" mass="44807">MQSPINQSQPDSTSKTSRTKQQDPTKRHIEKKSCKKNMSTIPYEEHSVTYGDEAKSIFYLAAGPRQGPLIIFVHGWPGIAKTWHPQLQAFAGLGFRVVAPDMPGYGRSTTTSVKTDYSQEKVTEGVLAVLHDTGRDQAIWVGHDWGCATVYTIANTRPEVVRAVAGLAIPYGVLERGWAGLLAAIDRHVYPEKEYPYGQLSYMAFYEQSFDKAIAFQNKNPHTMLRYLFRKPEWLPEDTPSPRANVLKQGGWFGGIASPPPPSTVKDEEIIMKLDVFQEFVAAMEKTGFGSAGCYYMNHKANEEYNLTHSKHDGKLFMPVLFVHARWDSVSDCARNSGATVYQRRKCEKLTETIVEAGHHLAVEKPQDVNAAIARWLVEEVKDWWPGFWSHRFAKQP</sequence>
<reference evidence="5 6" key="1">
    <citation type="submission" date="2018-06" db="EMBL/GenBank/DDBJ databases">
        <title>Genome analysis of cellulolytic fungus Trichoderma lentiforme CFAM-422.</title>
        <authorList>
            <person name="Steindorff A.S."/>
            <person name="Formighieri E.F."/>
            <person name="Midorikawa G.E.O."/>
            <person name="Tamietti M.S."/>
            <person name="Ramos E.Z."/>
            <person name="Silva A.S."/>
            <person name="Bon E.P.S."/>
            <person name="Mendes T.D."/>
            <person name="Damaso M.C.T."/>
            <person name="Favaro L.C.L."/>
        </authorList>
    </citation>
    <scope>NUCLEOTIDE SEQUENCE [LARGE SCALE GENOMIC DNA]</scope>
    <source>
        <strain evidence="5 6">CFAM-422</strain>
    </source>
</reference>
<comment type="caution">
    <text evidence="5">The sequence shown here is derived from an EMBL/GenBank/DDBJ whole genome shotgun (WGS) entry which is preliminary data.</text>
</comment>
<dbReference type="AlphaFoldDB" id="A0A9P4X952"/>
<dbReference type="PRINTS" id="PR00412">
    <property type="entry name" value="EPOXHYDRLASE"/>
</dbReference>
<feature type="domain" description="AB hydrolase-1" evidence="4">
    <location>
        <begin position="68"/>
        <end position="365"/>
    </location>
</feature>
<dbReference type="EMBL" id="QLNT01000018">
    <property type="protein sequence ID" value="KAF3065408.1"/>
    <property type="molecule type" value="Genomic_DNA"/>
</dbReference>
<dbReference type="SUPFAM" id="SSF53474">
    <property type="entry name" value="alpha/beta-Hydrolases"/>
    <property type="match status" value="1"/>
</dbReference>
<name>A0A9P4X952_9HYPO</name>
<dbReference type="Gene3D" id="3.40.50.1820">
    <property type="entry name" value="alpha/beta hydrolase"/>
    <property type="match status" value="1"/>
</dbReference>
<dbReference type="Proteomes" id="UP000801864">
    <property type="component" value="Unassembled WGS sequence"/>
</dbReference>
<gene>
    <name evidence="5" type="ORF">CFAM422_009742</name>
</gene>
<evidence type="ECO:0000313" key="6">
    <source>
        <dbReference type="Proteomes" id="UP000801864"/>
    </source>
</evidence>
<dbReference type="InterPro" id="IPR000639">
    <property type="entry name" value="Epox_hydrolase-like"/>
</dbReference>
<evidence type="ECO:0000256" key="3">
    <source>
        <dbReference type="SAM" id="MobiDB-lite"/>
    </source>
</evidence>
<feature type="compositionally biased region" description="Polar residues" evidence="3">
    <location>
        <begin position="1"/>
        <end position="16"/>
    </location>
</feature>
<organism evidence="5 6">
    <name type="scientific">Trichoderma lentiforme</name>
    <dbReference type="NCBI Taxonomy" id="1567552"/>
    <lineage>
        <taxon>Eukaryota</taxon>
        <taxon>Fungi</taxon>
        <taxon>Dikarya</taxon>
        <taxon>Ascomycota</taxon>
        <taxon>Pezizomycotina</taxon>
        <taxon>Sordariomycetes</taxon>
        <taxon>Hypocreomycetidae</taxon>
        <taxon>Hypocreales</taxon>
        <taxon>Hypocreaceae</taxon>
        <taxon>Trichoderma</taxon>
    </lineage>
</organism>
<dbReference type="GO" id="GO:0016787">
    <property type="term" value="F:hydrolase activity"/>
    <property type="evidence" value="ECO:0007669"/>
    <property type="project" value="UniProtKB-KW"/>
</dbReference>
<accession>A0A9P4X952</accession>
<evidence type="ECO:0000259" key="4">
    <source>
        <dbReference type="Pfam" id="PF00561"/>
    </source>
</evidence>
<dbReference type="InterPro" id="IPR000073">
    <property type="entry name" value="AB_hydrolase_1"/>
</dbReference>